<dbReference type="OrthoDB" id="4876345at2"/>
<feature type="transmembrane region" description="Helical" evidence="1">
    <location>
        <begin position="446"/>
        <end position="467"/>
    </location>
</feature>
<reference evidence="2 3" key="1">
    <citation type="submission" date="2018-02" db="EMBL/GenBank/DDBJ databases">
        <title>Genomic Encyclopedia of Archaeal and Bacterial Type Strains, Phase II (KMG-II): from individual species to whole genera.</title>
        <authorList>
            <person name="Goeker M."/>
        </authorList>
    </citation>
    <scope>NUCLEOTIDE SEQUENCE [LARGE SCALE GENOMIC DNA]</scope>
    <source>
        <strain evidence="2 3">DSM 3808</strain>
    </source>
</reference>
<feature type="transmembrane region" description="Helical" evidence="1">
    <location>
        <begin position="503"/>
        <end position="524"/>
    </location>
</feature>
<dbReference type="Pfam" id="PF19845">
    <property type="entry name" value="DUF6320"/>
    <property type="match status" value="1"/>
</dbReference>
<feature type="transmembrane region" description="Helical" evidence="1">
    <location>
        <begin position="557"/>
        <end position="578"/>
    </location>
</feature>
<sequence length="618" mass="71123">MKKSPQGERWRRLDNTAKIFPVIADENLSNVFRISAQLKSEVVPGTLQRALEEVLPQFEGFSVKLRRGFFWYYFEHNSRMPVIERETTYPCKYIDPHSNQLFLFRVTYFGSRINLEVFHAVTDGLGAVNFLKALVYRYLDLVKDSRTGHRAPQKISSDVSMNVEDSYVRNYRKIRKQKYSSAKAYHITGELLSLDEENILHGYIGLKEMKAVSKGYGVSITRFLTAALIWSIYQEYLKKKPSEQSIGISIPINLRNFFGSETMANFFAVTLVEFLSYGENHTFEEILHVVCTQMDEKITKEKMEETISYNVSSEKKWYLRITPLVIKWLALNLIFWRNNGAYTMTLSNIGPIEMDEEYANEIERFTMMIGVSRRQPMKCGVCSYDDEVIVTFSSVFQDTRLADTFFGFLRNEGIPVELESNGVPDHRDDKGQYPQIRYDKERMKKIANIFYGIMIFAAVILGIINLATYSGSIWSVIAIALMAYSVMTVRYSFMRHSNLAGKVVMQTIAAELVWVAIDHVTGYSGWSVNYGIPSTILFADLAVVFLILVNRMNWQSYFMYQIAVTVFSFIPLILWAAGLITRPLLSIVTVVVTVIILAVTIVLGDRRVKNELIRRFHI</sequence>
<keyword evidence="1" id="KW-0472">Membrane</keyword>
<dbReference type="GO" id="GO:0016740">
    <property type="term" value="F:transferase activity"/>
    <property type="evidence" value="ECO:0007669"/>
    <property type="project" value="UniProtKB-KW"/>
</dbReference>
<dbReference type="RefSeq" id="WP_104434992.1">
    <property type="nucleotide sequence ID" value="NZ_PTJA01000002.1"/>
</dbReference>
<feature type="transmembrane region" description="Helical" evidence="1">
    <location>
        <begin position="473"/>
        <end position="491"/>
    </location>
</feature>
<dbReference type="InterPro" id="IPR046283">
    <property type="entry name" value="DUF6320"/>
</dbReference>
<comment type="caution">
    <text evidence="2">The sequence shown here is derived from an EMBL/GenBank/DDBJ whole genome shotgun (WGS) entry which is preliminary data.</text>
</comment>
<keyword evidence="1" id="KW-0812">Transmembrane</keyword>
<keyword evidence="2" id="KW-0808">Transferase</keyword>
<keyword evidence="3" id="KW-1185">Reference proteome</keyword>
<organism evidence="2 3">
    <name type="scientific">Lacrimispora xylanisolvens</name>
    <dbReference type="NCBI Taxonomy" id="384636"/>
    <lineage>
        <taxon>Bacteria</taxon>
        <taxon>Bacillati</taxon>
        <taxon>Bacillota</taxon>
        <taxon>Clostridia</taxon>
        <taxon>Lachnospirales</taxon>
        <taxon>Lachnospiraceae</taxon>
        <taxon>Lacrimispora</taxon>
    </lineage>
</organism>
<name>A0A2S6HWW0_9FIRM</name>
<evidence type="ECO:0000313" key="3">
    <source>
        <dbReference type="Proteomes" id="UP000237749"/>
    </source>
</evidence>
<dbReference type="EMBL" id="PTJA01000002">
    <property type="protein sequence ID" value="PPK82490.1"/>
    <property type="molecule type" value="Genomic_DNA"/>
</dbReference>
<feature type="transmembrane region" description="Helical" evidence="1">
    <location>
        <begin position="584"/>
        <end position="604"/>
    </location>
</feature>
<evidence type="ECO:0000313" key="2">
    <source>
        <dbReference type="EMBL" id="PPK82490.1"/>
    </source>
</evidence>
<keyword evidence="1" id="KW-1133">Transmembrane helix</keyword>
<dbReference type="AlphaFoldDB" id="A0A2S6HWW0"/>
<gene>
    <name evidence="2" type="ORF">BXY41_102179</name>
</gene>
<feature type="transmembrane region" description="Helical" evidence="1">
    <location>
        <begin position="530"/>
        <end position="550"/>
    </location>
</feature>
<protein>
    <submittedName>
        <fullName evidence="2">Transferase family protein</fullName>
    </submittedName>
</protein>
<accession>A0A2S6HWW0</accession>
<evidence type="ECO:0000256" key="1">
    <source>
        <dbReference type="SAM" id="Phobius"/>
    </source>
</evidence>
<feature type="transmembrane region" description="Helical" evidence="1">
    <location>
        <begin position="317"/>
        <end position="336"/>
    </location>
</feature>
<dbReference type="Proteomes" id="UP000237749">
    <property type="component" value="Unassembled WGS sequence"/>
</dbReference>
<proteinExistence type="predicted"/>